<evidence type="ECO:0000313" key="1">
    <source>
        <dbReference type="EMBL" id="KDQ49169.1"/>
    </source>
</evidence>
<dbReference type="PANTHER" id="PTHR35871:SF1">
    <property type="entry name" value="CXC1-LIKE CYSTEINE CLUSTER ASSOCIATED WITH KDZ TRANSPOSASES DOMAIN-CONTAINING PROTEIN"/>
    <property type="match status" value="1"/>
</dbReference>
<dbReference type="EMBL" id="KL197798">
    <property type="protein sequence ID" value="KDQ49169.1"/>
    <property type="molecule type" value="Genomic_DNA"/>
</dbReference>
<dbReference type="Proteomes" id="UP000027265">
    <property type="component" value="Unassembled WGS sequence"/>
</dbReference>
<accession>A0A067P323</accession>
<dbReference type="AlphaFoldDB" id="A0A067P323"/>
<organism evidence="1 2">
    <name type="scientific">Jaapia argillacea MUCL 33604</name>
    <dbReference type="NCBI Taxonomy" id="933084"/>
    <lineage>
        <taxon>Eukaryota</taxon>
        <taxon>Fungi</taxon>
        <taxon>Dikarya</taxon>
        <taxon>Basidiomycota</taxon>
        <taxon>Agaricomycotina</taxon>
        <taxon>Agaricomycetes</taxon>
        <taxon>Agaricomycetidae</taxon>
        <taxon>Jaapiales</taxon>
        <taxon>Jaapiaceae</taxon>
        <taxon>Jaapia</taxon>
    </lineage>
</organism>
<dbReference type="InterPro" id="IPR036397">
    <property type="entry name" value="RNaseH_sf"/>
</dbReference>
<dbReference type="Gene3D" id="3.30.420.10">
    <property type="entry name" value="Ribonuclease H-like superfamily/Ribonuclease H"/>
    <property type="match status" value="1"/>
</dbReference>
<proteinExistence type="predicted"/>
<dbReference type="OrthoDB" id="6511194at2759"/>
<dbReference type="HOGENOM" id="CLU_005726_1_1_1"/>
<dbReference type="GO" id="GO:0003676">
    <property type="term" value="F:nucleic acid binding"/>
    <property type="evidence" value="ECO:0007669"/>
    <property type="project" value="InterPro"/>
</dbReference>
<gene>
    <name evidence="1" type="ORF">JAAARDRAFT_143792</name>
</gene>
<sequence>MHLSIFTDTLEPLGWIASSLRTAQVHQKSTHTAKNIRKWTRSFIEDREDLPVNLYGAWNASLLDKGDLAKEIHLHLQGIRKYVRALDIVHFLDNPDIQKKYSLKRTISLATAKRWMFMMDYRWSKGPSGQYVDGHEREDVVAYRQTKFLPTMAELAWNVRVWKDGLEEISENEPWPRNCRTVIWWHDESTFYANDCRKVYWSHKDEKAVPRAKGEGASLMVADFVSADYGWLRFGDEAARVLFKAGASRDGYFTNDDILTHATAAMDILDCHLPDKRHVFVFDNATTHLKRADDALSARKMPKFPTQPQNPYFGVEVNVLGENGKPVYGLDGKILKKKVPMGDATLLDGSPQSLYFPAGHLRAGVFKGMANLLEERGFPGTLLSTFIPYIRVYPGCTDCLFHGPPGGHPEYRCSVE</sequence>
<protein>
    <submittedName>
        <fullName evidence="1">Uncharacterized protein</fullName>
    </submittedName>
</protein>
<keyword evidence="2" id="KW-1185">Reference proteome</keyword>
<evidence type="ECO:0000313" key="2">
    <source>
        <dbReference type="Proteomes" id="UP000027265"/>
    </source>
</evidence>
<dbReference type="PANTHER" id="PTHR35871">
    <property type="entry name" value="EXPRESSED PROTEIN"/>
    <property type="match status" value="1"/>
</dbReference>
<dbReference type="InParanoid" id="A0A067P323"/>
<name>A0A067P323_9AGAM</name>
<reference evidence="2" key="1">
    <citation type="journal article" date="2014" name="Proc. Natl. Acad. Sci. U.S.A.">
        <title>Extensive sampling of basidiomycete genomes demonstrates inadequacy of the white-rot/brown-rot paradigm for wood decay fungi.</title>
        <authorList>
            <person name="Riley R."/>
            <person name="Salamov A.A."/>
            <person name="Brown D.W."/>
            <person name="Nagy L.G."/>
            <person name="Floudas D."/>
            <person name="Held B.W."/>
            <person name="Levasseur A."/>
            <person name="Lombard V."/>
            <person name="Morin E."/>
            <person name="Otillar R."/>
            <person name="Lindquist E.A."/>
            <person name="Sun H."/>
            <person name="LaButti K.M."/>
            <person name="Schmutz J."/>
            <person name="Jabbour D."/>
            <person name="Luo H."/>
            <person name="Baker S.E."/>
            <person name="Pisabarro A.G."/>
            <person name="Walton J.D."/>
            <person name="Blanchette R.A."/>
            <person name="Henrissat B."/>
            <person name="Martin F."/>
            <person name="Cullen D."/>
            <person name="Hibbett D.S."/>
            <person name="Grigoriev I.V."/>
        </authorList>
    </citation>
    <scope>NUCLEOTIDE SEQUENCE [LARGE SCALE GENOMIC DNA]</scope>
    <source>
        <strain evidence="2">MUCL 33604</strain>
    </source>
</reference>